<evidence type="ECO:0000256" key="1">
    <source>
        <dbReference type="ARBA" id="ARBA00023002"/>
    </source>
</evidence>
<dbReference type="SUPFAM" id="SSF51197">
    <property type="entry name" value="Clavaminate synthase-like"/>
    <property type="match status" value="1"/>
</dbReference>
<accession>A0A0C1C498</accession>
<dbReference type="Gene3D" id="3.60.130.10">
    <property type="entry name" value="Clavaminate synthase-like"/>
    <property type="match status" value="1"/>
</dbReference>
<evidence type="ECO:0000313" key="3">
    <source>
        <dbReference type="Proteomes" id="UP000053475"/>
    </source>
</evidence>
<dbReference type="InterPro" id="IPR042098">
    <property type="entry name" value="TauD-like_sf"/>
</dbReference>
<evidence type="ECO:0000313" key="2">
    <source>
        <dbReference type="EMBL" id="KIA75935.1"/>
    </source>
</evidence>
<evidence type="ECO:0008006" key="4">
    <source>
        <dbReference type="Google" id="ProtNLM"/>
    </source>
</evidence>
<organism evidence="2 3">
    <name type="scientific">Aspergillus ustus</name>
    <dbReference type="NCBI Taxonomy" id="40382"/>
    <lineage>
        <taxon>Eukaryota</taxon>
        <taxon>Fungi</taxon>
        <taxon>Dikarya</taxon>
        <taxon>Ascomycota</taxon>
        <taxon>Pezizomycotina</taxon>
        <taxon>Eurotiomycetes</taxon>
        <taxon>Eurotiomycetidae</taxon>
        <taxon>Eurotiales</taxon>
        <taxon>Aspergillaceae</taxon>
        <taxon>Aspergillus</taxon>
        <taxon>Aspergillus subgen. Nidulantes</taxon>
    </lineage>
</organism>
<name>A0A0C1C498_ASPUT</name>
<dbReference type="Proteomes" id="UP000053475">
    <property type="component" value="Unassembled WGS sequence"/>
</dbReference>
<comment type="caution">
    <text evidence="2">The sequence shown here is derived from an EMBL/GenBank/DDBJ whole genome shotgun (WGS) entry which is preliminary data.</text>
</comment>
<keyword evidence="3" id="KW-1185">Reference proteome</keyword>
<dbReference type="GO" id="GO:0016491">
    <property type="term" value="F:oxidoreductase activity"/>
    <property type="evidence" value="ECO:0007669"/>
    <property type="project" value="UniProtKB-KW"/>
</dbReference>
<dbReference type="EMBL" id="JOMC01000021">
    <property type="protein sequence ID" value="KIA75935.1"/>
    <property type="molecule type" value="Genomic_DNA"/>
</dbReference>
<reference evidence="2 3" key="1">
    <citation type="submission" date="2014-11" db="EMBL/GenBank/DDBJ databases">
        <title>Genomics derived discovery of secondary metabolites biosynthetic gene clusters in Aspergillus ustus.</title>
        <authorList>
            <person name="Pi B."/>
            <person name="Dai F."/>
            <person name="Song X."/>
            <person name="Zhu C."/>
            <person name="Li H."/>
            <person name="Yu D."/>
        </authorList>
    </citation>
    <scope>NUCLEOTIDE SEQUENCE [LARGE SCALE GENOMIC DNA]</scope>
    <source>
        <strain evidence="2 3">3.3904</strain>
    </source>
</reference>
<keyword evidence="1" id="KW-0560">Oxidoreductase</keyword>
<sequence>MRATSTIFPYLRHLEAFPPQAGARWVSFAQTLALPELKASNLASAQDKNHLHQVHHHLEVHSSLKVNLCFHDPSSEYLRRLVLALHNHYGHGLPSSHSSTCGWFWDVRPQPETLGYRARSETMGNFPWHTDNSYETAPARFFALHVLQHDRCGGGTLSLLKVDRLLDSLSQTAKLDLSKPNFRIAVPPEFRKDGEKACTPTASGGVTPLTARAEAALQELMRLVAQHKETHALHLTSEMLPEGSIVLMDNGRWLHSRNEVRDPERHLRRVRWDATPFSDMPSVNVLDRVEASGI</sequence>
<dbReference type="AlphaFoldDB" id="A0A0C1C498"/>
<proteinExistence type="predicted"/>
<protein>
    <recommendedName>
        <fullName evidence="4">TauD/TfdA-like domain-containing protein</fullName>
    </recommendedName>
</protein>
<gene>
    <name evidence="2" type="ORF">HK57_00247</name>
</gene>